<feature type="region of interest" description="Disordered" evidence="1">
    <location>
        <begin position="1"/>
        <end position="21"/>
    </location>
</feature>
<dbReference type="AlphaFoldDB" id="A0A8X6QNF0"/>
<organism evidence="2 3">
    <name type="scientific">Nephila pilipes</name>
    <name type="common">Giant wood spider</name>
    <name type="synonym">Nephila maculata</name>
    <dbReference type="NCBI Taxonomy" id="299642"/>
    <lineage>
        <taxon>Eukaryota</taxon>
        <taxon>Metazoa</taxon>
        <taxon>Ecdysozoa</taxon>
        <taxon>Arthropoda</taxon>
        <taxon>Chelicerata</taxon>
        <taxon>Arachnida</taxon>
        <taxon>Araneae</taxon>
        <taxon>Araneomorphae</taxon>
        <taxon>Entelegynae</taxon>
        <taxon>Araneoidea</taxon>
        <taxon>Nephilidae</taxon>
        <taxon>Nephila</taxon>
    </lineage>
</organism>
<proteinExistence type="predicted"/>
<reference evidence="2" key="1">
    <citation type="submission" date="2020-08" db="EMBL/GenBank/DDBJ databases">
        <title>Multicomponent nature underlies the extraordinary mechanical properties of spider dragline silk.</title>
        <authorList>
            <person name="Kono N."/>
            <person name="Nakamura H."/>
            <person name="Mori M."/>
            <person name="Yoshida Y."/>
            <person name="Ohtoshi R."/>
            <person name="Malay A.D."/>
            <person name="Moran D.A.P."/>
            <person name="Tomita M."/>
            <person name="Numata K."/>
            <person name="Arakawa K."/>
        </authorList>
    </citation>
    <scope>NUCLEOTIDE SEQUENCE</scope>
</reference>
<protein>
    <submittedName>
        <fullName evidence="2">Uncharacterized protein</fullName>
    </submittedName>
</protein>
<evidence type="ECO:0000256" key="1">
    <source>
        <dbReference type="SAM" id="MobiDB-lite"/>
    </source>
</evidence>
<evidence type="ECO:0000313" key="3">
    <source>
        <dbReference type="Proteomes" id="UP000887013"/>
    </source>
</evidence>
<keyword evidence="3" id="KW-1185">Reference proteome</keyword>
<sequence>MISESIPSSAMNRSHESSRLDCTSGHRDLLITHHATFSSKAILRRLLKSNIHQQLRSTCDTCYCYDAVINTRHDFRVFGTHLSVCRAAKDL</sequence>
<feature type="compositionally biased region" description="Polar residues" evidence="1">
    <location>
        <begin position="1"/>
        <end position="12"/>
    </location>
</feature>
<comment type="caution">
    <text evidence="2">The sequence shown here is derived from an EMBL/GenBank/DDBJ whole genome shotgun (WGS) entry which is preliminary data.</text>
</comment>
<evidence type="ECO:0000313" key="2">
    <source>
        <dbReference type="EMBL" id="GFU34251.1"/>
    </source>
</evidence>
<name>A0A8X6QNF0_NEPPI</name>
<accession>A0A8X6QNF0</accession>
<dbReference type="EMBL" id="BMAW01034217">
    <property type="protein sequence ID" value="GFU34251.1"/>
    <property type="molecule type" value="Genomic_DNA"/>
</dbReference>
<dbReference type="Proteomes" id="UP000887013">
    <property type="component" value="Unassembled WGS sequence"/>
</dbReference>
<gene>
    <name evidence="2" type="ORF">NPIL_35791</name>
</gene>